<sequence length="381" mass="41765">MAERGGSGEGTSSSPGKKARKPYTITRPRERWCPDEHERFLDALLRFGRDWRKIEEHVRTKTAVQIRSHAQKYFLKVQRLGLAAGLPPPQHPSRRLAMSQQQISPADGTAVLHGQPQHCPTDMQNSDWAGSSGTSAWVSHGGAGSQTEPAAATHPGGSSFMGAPSFDDTSMDWTGSGSTGEASAIADAEDETIPLPLSPDDMHFARVYRFIGDIFDPATPCRIEAHLQKLKDMDGITVKTILLVLRNLETNLTAPQFEPILGRNIFLLIVGNLRISLYNFALAFGKAPCLDLLCLEPSELDVLPCWQGKTPAHSGRSEADWTWLLNGVYFSGRGLFAGPNKLGKFHLGPNNARGLMMSLLVDPDKIAIFPHLRKQLIKDTP</sequence>
<dbReference type="InterPro" id="IPR017930">
    <property type="entry name" value="Myb_dom"/>
</dbReference>
<evidence type="ECO:0000256" key="3">
    <source>
        <dbReference type="ARBA" id="ARBA00023125"/>
    </source>
</evidence>
<dbReference type="FunFam" id="1.10.10.60:FF:000023">
    <property type="entry name" value="protein REVEILLE 6 isoform X1"/>
    <property type="match status" value="1"/>
</dbReference>
<dbReference type="GO" id="GO:0003677">
    <property type="term" value="F:DNA binding"/>
    <property type="evidence" value="ECO:0007669"/>
    <property type="project" value="UniProtKB-KW"/>
</dbReference>
<feature type="compositionally biased region" description="Polar residues" evidence="6">
    <location>
        <begin position="167"/>
        <end position="181"/>
    </location>
</feature>
<dbReference type="CDD" id="cd00167">
    <property type="entry name" value="SANT"/>
    <property type="match status" value="1"/>
</dbReference>
<dbReference type="InterPro" id="IPR009057">
    <property type="entry name" value="Homeodomain-like_sf"/>
</dbReference>
<dbReference type="GO" id="GO:0010468">
    <property type="term" value="P:regulation of gene expression"/>
    <property type="evidence" value="ECO:0007669"/>
    <property type="project" value="UniProtKB-ARBA"/>
</dbReference>
<protein>
    <submittedName>
        <fullName evidence="7">Myb-like protein G</fullName>
    </submittedName>
</protein>
<dbReference type="GO" id="GO:0005634">
    <property type="term" value="C:nucleus"/>
    <property type="evidence" value="ECO:0007669"/>
    <property type="project" value="UniProtKB-SubCell"/>
</dbReference>
<organism evidence="7">
    <name type="scientific">Aegilops tauschii</name>
    <name type="common">Tausch's goatgrass</name>
    <name type="synonym">Aegilops squarrosa</name>
    <dbReference type="NCBI Taxonomy" id="37682"/>
    <lineage>
        <taxon>Eukaryota</taxon>
        <taxon>Viridiplantae</taxon>
        <taxon>Streptophyta</taxon>
        <taxon>Embryophyta</taxon>
        <taxon>Tracheophyta</taxon>
        <taxon>Spermatophyta</taxon>
        <taxon>Magnoliopsida</taxon>
        <taxon>Liliopsida</taxon>
        <taxon>Poales</taxon>
        <taxon>Poaceae</taxon>
        <taxon>BOP clade</taxon>
        <taxon>Pooideae</taxon>
        <taxon>Triticodae</taxon>
        <taxon>Triticeae</taxon>
        <taxon>Triticinae</taxon>
        <taxon>Aegilops</taxon>
    </lineage>
</organism>
<dbReference type="InterPro" id="IPR017884">
    <property type="entry name" value="SANT_dom"/>
</dbReference>
<evidence type="ECO:0000256" key="5">
    <source>
        <dbReference type="ARBA" id="ARBA00023242"/>
    </source>
</evidence>
<feature type="region of interest" description="Disordered" evidence="6">
    <location>
        <begin position="1"/>
        <end position="26"/>
    </location>
</feature>
<dbReference type="PROSITE" id="PS51294">
    <property type="entry name" value="HTH_MYB"/>
    <property type="match status" value="1"/>
</dbReference>
<name>M8CRY2_AEGTA</name>
<dbReference type="PANTHER" id="PTHR12802:SF97">
    <property type="entry name" value="OS01G0156000 PROTEIN"/>
    <property type="match status" value="1"/>
</dbReference>
<proteinExistence type="predicted"/>
<keyword evidence="4" id="KW-0804">Transcription</keyword>
<dbReference type="Pfam" id="PF24904">
    <property type="entry name" value="RVE6"/>
    <property type="match status" value="1"/>
</dbReference>
<feature type="region of interest" description="Disordered" evidence="6">
    <location>
        <begin position="127"/>
        <end position="183"/>
    </location>
</feature>
<dbReference type="PROSITE" id="PS51293">
    <property type="entry name" value="SANT"/>
    <property type="match status" value="1"/>
</dbReference>
<evidence type="ECO:0000256" key="1">
    <source>
        <dbReference type="ARBA" id="ARBA00004123"/>
    </source>
</evidence>
<accession>M8CRY2</accession>
<reference evidence="7" key="1">
    <citation type="submission" date="2015-06" db="UniProtKB">
        <authorList>
            <consortium name="EnsemblPlants"/>
        </authorList>
    </citation>
    <scope>IDENTIFICATION</scope>
</reference>
<dbReference type="Pfam" id="PF00249">
    <property type="entry name" value="Myb_DNA-binding"/>
    <property type="match status" value="1"/>
</dbReference>
<dbReference type="InterPro" id="IPR006447">
    <property type="entry name" value="Myb_dom_plants"/>
</dbReference>
<evidence type="ECO:0000256" key="2">
    <source>
        <dbReference type="ARBA" id="ARBA00023015"/>
    </source>
</evidence>
<keyword evidence="3" id="KW-0238">DNA-binding</keyword>
<dbReference type="NCBIfam" id="TIGR01557">
    <property type="entry name" value="myb_SHAQKYF"/>
    <property type="match status" value="1"/>
</dbReference>
<evidence type="ECO:0000256" key="4">
    <source>
        <dbReference type="ARBA" id="ARBA00023163"/>
    </source>
</evidence>
<dbReference type="SMART" id="SM00717">
    <property type="entry name" value="SANT"/>
    <property type="match status" value="1"/>
</dbReference>
<dbReference type="PROSITE" id="PS50090">
    <property type="entry name" value="MYB_LIKE"/>
    <property type="match status" value="1"/>
</dbReference>
<dbReference type="InterPro" id="IPR001005">
    <property type="entry name" value="SANT/Myb"/>
</dbReference>
<dbReference type="EnsemblPlants" id="EMT26451">
    <property type="protein sequence ID" value="EMT26451"/>
    <property type="gene ID" value="F775_22242"/>
</dbReference>
<dbReference type="AlphaFoldDB" id="M8CRY2"/>
<feature type="compositionally biased region" description="Polar residues" evidence="6">
    <location>
        <begin position="127"/>
        <end position="137"/>
    </location>
</feature>
<dbReference type="Gene3D" id="1.10.10.60">
    <property type="entry name" value="Homeodomain-like"/>
    <property type="match status" value="1"/>
</dbReference>
<dbReference type="SUPFAM" id="SSF46689">
    <property type="entry name" value="Homeodomain-like"/>
    <property type="match status" value="1"/>
</dbReference>
<comment type="subcellular location">
    <subcellularLocation>
        <location evidence="1">Nucleus</location>
    </subcellularLocation>
</comment>
<dbReference type="PANTHER" id="PTHR12802">
    <property type="entry name" value="SWI/SNF COMPLEX-RELATED"/>
    <property type="match status" value="1"/>
</dbReference>
<evidence type="ECO:0000313" key="7">
    <source>
        <dbReference type="EnsemblPlants" id="EMT26451"/>
    </source>
</evidence>
<keyword evidence="2" id="KW-0805">Transcription regulation</keyword>
<evidence type="ECO:0000256" key="6">
    <source>
        <dbReference type="SAM" id="MobiDB-lite"/>
    </source>
</evidence>
<keyword evidence="5" id="KW-0539">Nucleus</keyword>